<name>A0A517T867_9PLAN</name>
<feature type="domain" description="DNA mimic protein DMP19 C-terminal" evidence="1">
    <location>
        <begin position="26"/>
        <end position="145"/>
    </location>
</feature>
<sequence>MKMEKADFDRLWSNLVDRKYKKTGEPLNESEQLLYALNCFAGGVPRSGMIGYFENSTGKEIHDAKAALTILGMEHHRKIIDDAQQILMQSRTLPFSDDQIELIPQNLSEEEYEAYSERLASMIAPVEERFKASEENLYDGIDRFIEIRGITAPIK</sequence>
<dbReference type="Proteomes" id="UP000319976">
    <property type="component" value="Chromosome"/>
</dbReference>
<accession>A0A517T867</accession>
<dbReference type="Gene3D" id="1.20.1420.60">
    <property type="match status" value="1"/>
</dbReference>
<evidence type="ECO:0000313" key="2">
    <source>
        <dbReference type="EMBL" id="QDT64552.1"/>
    </source>
</evidence>
<dbReference type="RefSeq" id="WP_145261814.1">
    <property type="nucleotide sequence ID" value="NZ_CP036316.1"/>
</dbReference>
<dbReference type="KEGG" id="chya:V22_17870"/>
<protein>
    <recommendedName>
        <fullName evidence="1">DNA mimic protein DMP19 C-terminal domain-containing protein</fullName>
    </recommendedName>
</protein>
<dbReference type="Pfam" id="PF14300">
    <property type="entry name" value="DMP19"/>
    <property type="match status" value="1"/>
</dbReference>
<organism evidence="2 3">
    <name type="scientific">Calycomorphotria hydatis</name>
    <dbReference type="NCBI Taxonomy" id="2528027"/>
    <lineage>
        <taxon>Bacteria</taxon>
        <taxon>Pseudomonadati</taxon>
        <taxon>Planctomycetota</taxon>
        <taxon>Planctomycetia</taxon>
        <taxon>Planctomycetales</taxon>
        <taxon>Planctomycetaceae</taxon>
        <taxon>Calycomorphotria</taxon>
    </lineage>
</organism>
<proteinExistence type="predicted"/>
<dbReference type="AlphaFoldDB" id="A0A517T867"/>
<gene>
    <name evidence="2" type="ORF">V22_17870</name>
</gene>
<dbReference type="InterPro" id="IPR025402">
    <property type="entry name" value="DMP19_C"/>
</dbReference>
<evidence type="ECO:0000259" key="1">
    <source>
        <dbReference type="Pfam" id="PF14300"/>
    </source>
</evidence>
<evidence type="ECO:0000313" key="3">
    <source>
        <dbReference type="Proteomes" id="UP000319976"/>
    </source>
</evidence>
<dbReference type="EMBL" id="CP036316">
    <property type="protein sequence ID" value="QDT64552.1"/>
    <property type="molecule type" value="Genomic_DNA"/>
</dbReference>
<dbReference type="OrthoDB" id="9982025at2"/>
<reference evidence="2 3" key="1">
    <citation type="submission" date="2019-02" db="EMBL/GenBank/DDBJ databases">
        <title>Deep-cultivation of Planctomycetes and their phenomic and genomic characterization uncovers novel biology.</title>
        <authorList>
            <person name="Wiegand S."/>
            <person name="Jogler M."/>
            <person name="Boedeker C."/>
            <person name="Pinto D."/>
            <person name="Vollmers J."/>
            <person name="Rivas-Marin E."/>
            <person name="Kohn T."/>
            <person name="Peeters S.H."/>
            <person name="Heuer A."/>
            <person name="Rast P."/>
            <person name="Oberbeckmann S."/>
            <person name="Bunk B."/>
            <person name="Jeske O."/>
            <person name="Meyerdierks A."/>
            <person name="Storesund J.E."/>
            <person name="Kallscheuer N."/>
            <person name="Luecker S."/>
            <person name="Lage O.M."/>
            <person name="Pohl T."/>
            <person name="Merkel B.J."/>
            <person name="Hornburger P."/>
            <person name="Mueller R.-W."/>
            <person name="Bruemmer F."/>
            <person name="Labrenz M."/>
            <person name="Spormann A.M."/>
            <person name="Op den Camp H."/>
            <person name="Overmann J."/>
            <person name="Amann R."/>
            <person name="Jetten M.S.M."/>
            <person name="Mascher T."/>
            <person name="Medema M.H."/>
            <person name="Devos D.P."/>
            <person name="Kaster A.-K."/>
            <person name="Ovreas L."/>
            <person name="Rohde M."/>
            <person name="Galperin M.Y."/>
            <person name="Jogler C."/>
        </authorList>
    </citation>
    <scope>NUCLEOTIDE SEQUENCE [LARGE SCALE GENOMIC DNA]</scope>
    <source>
        <strain evidence="2 3">V22</strain>
    </source>
</reference>
<keyword evidence="3" id="KW-1185">Reference proteome</keyword>